<keyword evidence="2" id="KW-1185">Reference proteome</keyword>
<organism evidence="1 2">
    <name type="scientific">Funneliformis caledonium</name>
    <dbReference type="NCBI Taxonomy" id="1117310"/>
    <lineage>
        <taxon>Eukaryota</taxon>
        <taxon>Fungi</taxon>
        <taxon>Fungi incertae sedis</taxon>
        <taxon>Mucoromycota</taxon>
        <taxon>Glomeromycotina</taxon>
        <taxon>Glomeromycetes</taxon>
        <taxon>Glomerales</taxon>
        <taxon>Glomeraceae</taxon>
        <taxon>Funneliformis</taxon>
    </lineage>
</organism>
<comment type="caution">
    <text evidence="1">The sequence shown here is derived from an EMBL/GenBank/DDBJ whole genome shotgun (WGS) entry which is preliminary data.</text>
</comment>
<gene>
    <name evidence="1" type="ORF">FCALED_LOCUS1675</name>
</gene>
<dbReference type="AlphaFoldDB" id="A0A9N8Z1F6"/>
<dbReference type="Proteomes" id="UP000789570">
    <property type="component" value="Unassembled WGS sequence"/>
</dbReference>
<evidence type="ECO:0000313" key="1">
    <source>
        <dbReference type="EMBL" id="CAG8459576.1"/>
    </source>
</evidence>
<name>A0A9N8Z1F6_9GLOM</name>
<reference evidence="1" key="1">
    <citation type="submission" date="2021-06" db="EMBL/GenBank/DDBJ databases">
        <authorList>
            <person name="Kallberg Y."/>
            <person name="Tangrot J."/>
            <person name="Rosling A."/>
        </authorList>
    </citation>
    <scope>NUCLEOTIDE SEQUENCE</scope>
    <source>
        <strain evidence="1">UK204</strain>
    </source>
</reference>
<accession>A0A9N8Z1F6</accession>
<proteinExistence type="predicted"/>
<dbReference type="EMBL" id="CAJVPQ010000224">
    <property type="protein sequence ID" value="CAG8459576.1"/>
    <property type="molecule type" value="Genomic_DNA"/>
</dbReference>
<sequence length="47" mass="5496">MIHYVYIINTTYHKLSVVDHDDNSLAKENEHIEIDCVPSNISLYNSF</sequence>
<protein>
    <submittedName>
        <fullName evidence="1">1292_t:CDS:1</fullName>
    </submittedName>
</protein>
<evidence type="ECO:0000313" key="2">
    <source>
        <dbReference type="Proteomes" id="UP000789570"/>
    </source>
</evidence>